<reference evidence="1 2" key="1">
    <citation type="submission" date="2020-07" db="EMBL/GenBank/DDBJ databases">
        <title>Genomic characterization of Flavobacterium psychrophilum strains.</title>
        <authorList>
            <person name="Castillo D."/>
            <person name="Jorgensen J."/>
            <person name="Middelboe M."/>
        </authorList>
    </citation>
    <scope>NUCLEOTIDE SEQUENCE [LARGE SCALE GENOMIC DNA]</scope>
    <source>
        <strain evidence="1 2">FPS-R7</strain>
    </source>
</reference>
<dbReference type="SUPFAM" id="SSF53756">
    <property type="entry name" value="UDP-Glycosyltransferase/glycogen phosphorylase"/>
    <property type="match status" value="1"/>
</dbReference>
<dbReference type="AlphaFoldDB" id="A0A7U2R8Q6"/>
<dbReference type="Proteomes" id="UP000596329">
    <property type="component" value="Chromosome"/>
</dbReference>
<dbReference type="GO" id="GO:0016740">
    <property type="term" value="F:transferase activity"/>
    <property type="evidence" value="ECO:0007669"/>
    <property type="project" value="UniProtKB-KW"/>
</dbReference>
<dbReference type="RefSeq" id="WP_094157365.1">
    <property type="nucleotide sequence ID" value="NZ_CP059075.1"/>
</dbReference>
<keyword evidence="1" id="KW-0808">Transferase</keyword>
<gene>
    <name evidence="1" type="ORF">H0H26_09690</name>
</gene>
<name>A0A7U2R8Q6_FLAPS</name>
<dbReference type="Gene3D" id="3.40.50.2000">
    <property type="entry name" value="Glycogen Phosphorylase B"/>
    <property type="match status" value="1"/>
</dbReference>
<protein>
    <submittedName>
        <fullName evidence="1">Glycosyltransferase</fullName>
    </submittedName>
</protein>
<dbReference type="CDD" id="cd03801">
    <property type="entry name" value="GT4_PimA-like"/>
    <property type="match status" value="1"/>
</dbReference>
<proteinExistence type="predicted"/>
<accession>A0A7U2R8Q6</accession>
<evidence type="ECO:0000313" key="2">
    <source>
        <dbReference type="Proteomes" id="UP000596329"/>
    </source>
</evidence>
<dbReference type="Pfam" id="PF13692">
    <property type="entry name" value="Glyco_trans_1_4"/>
    <property type="match status" value="1"/>
</dbReference>
<organism evidence="1 2">
    <name type="scientific">Flavobacterium psychrophilum</name>
    <dbReference type="NCBI Taxonomy" id="96345"/>
    <lineage>
        <taxon>Bacteria</taxon>
        <taxon>Pseudomonadati</taxon>
        <taxon>Bacteroidota</taxon>
        <taxon>Flavobacteriia</taxon>
        <taxon>Flavobacteriales</taxon>
        <taxon>Flavobacteriaceae</taxon>
        <taxon>Flavobacterium</taxon>
    </lineage>
</organism>
<dbReference type="EMBL" id="CP059075">
    <property type="protein sequence ID" value="QRE03168.1"/>
    <property type="molecule type" value="Genomic_DNA"/>
</dbReference>
<sequence length="410" mass="47260">MKNKTLLIIGLVWPEPKSSAAGTRMLQLIALFQKKGFAIVFASAAQESDFSYDLKSINVVTKKIVLNSNSFNDFINELNPEIVLFDRFVIEEQFGWRVYENCPNALRILDTEDLHSLRLTRQNAVKKNIAFELSDLLASDIAKREIASVLRCDLSLIISEFEIKVLVETFKIDPNLVHYLPLSYDFILENELLDFHQKKDFVFIGNFLHEPNWDAVKQLKEKIWPEIRNQLPDATMHIYGAYPSQKVLQLHNKKEKFIIHGRAKNANEVIVNAKILLAPMRFGAGLKGKLLEAMQAGTPSVTTNIGAEGIKGNYNWNGFVEDDFLAFISKAVLLYCEEAIWNESQKNGFEILKNRFKSDLFENLFLDRVCFLQSNLENHRNLNFMGRLLLHHTALSTKYMSRWIEEKNRL</sequence>
<evidence type="ECO:0000313" key="1">
    <source>
        <dbReference type="EMBL" id="QRE03168.1"/>
    </source>
</evidence>